<sequence length="272" mass="30247">MTSYFELFYTGPNLCFTSSYWFAYCTSVDMSKLLPTSLAYLNKKRKFQAEQLGMPLPKHVCSYHSSAECSSSHPGVEAKESLACMSTVENAARVQDDDSELESENGSNCFSGDADSVTSHEAKIHPGYLKSYSSDQASTSSVNLGGDWSRNVLYSLESRSITKLMPDRSEQSPTGRGWGILHHGSGCNPSMDYEEHLLGFGNHGDCTCAECRTEDIELAMEKELENLLNSNVNPNNYVLSSGRWTVNQDSQPSSTKLTIDKEFEQYFSMLMM</sequence>
<evidence type="ECO:0000256" key="1">
    <source>
        <dbReference type="SAM" id="MobiDB-lite"/>
    </source>
</evidence>
<protein>
    <submittedName>
        <fullName evidence="2">Uncharacterized protein</fullName>
    </submittedName>
</protein>
<dbReference type="GO" id="GO:0009416">
    <property type="term" value="P:response to light stimulus"/>
    <property type="evidence" value="ECO:0000318"/>
    <property type="project" value="GO_Central"/>
</dbReference>
<name>A0A2G2YLA6_CAPAN</name>
<dbReference type="OMA" id="NSFIGDA"/>
<dbReference type="Proteomes" id="UP000222542">
    <property type="component" value="Unassembled WGS sequence"/>
</dbReference>
<evidence type="ECO:0000313" key="2">
    <source>
        <dbReference type="EMBL" id="PHT70537.1"/>
    </source>
</evidence>
<accession>A0A2G2YLA6</accession>
<dbReference type="GO" id="GO:0051457">
    <property type="term" value="P:maintenance of protein location in nucleus"/>
    <property type="evidence" value="ECO:0000318"/>
    <property type="project" value="GO_Central"/>
</dbReference>
<feature type="region of interest" description="Disordered" evidence="1">
    <location>
        <begin position="94"/>
        <end position="114"/>
    </location>
</feature>
<dbReference type="PANTHER" id="PTHR37723:SF1">
    <property type="entry name" value="PROTEIN FAR-RED-ELONGATED HYPOCOTYL 1-LIKE"/>
    <property type="match status" value="1"/>
</dbReference>
<proteinExistence type="predicted"/>
<dbReference type="Gramene" id="PHT70537">
    <property type="protein sequence ID" value="PHT70537"/>
    <property type="gene ID" value="T459_25641"/>
</dbReference>
<dbReference type="GO" id="GO:0016607">
    <property type="term" value="C:nuclear speck"/>
    <property type="evidence" value="ECO:0000318"/>
    <property type="project" value="GO_Central"/>
</dbReference>
<dbReference type="InterPro" id="IPR037766">
    <property type="entry name" value="FHY1"/>
</dbReference>
<keyword evidence="3" id="KW-1185">Reference proteome</keyword>
<reference evidence="2 3" key="1">
    <citation type="journal article" date="2014" name="Nat. Genet.">
        <title>Genome sequence of the hot pepper provides insights into the evolution of pungency in Capsicum species.</title>
        <authorList>
            <person name="Kim S."/>
            <person name="Park M."/>
            <person name="Yeom S.I."/>
            <person name="Kim Y.M."/>
            <person name="Lee J.M."/>
            <person name="Lee H.A."/>
            <person name="Seo E."/>
            <person name="Choi J."/>
            <person name="Cheong K."/>
            <person name="Kim K.T."/>
            <person name="Jung K."/>
            <person name="Lee G.W."/>
            <person name="Oh S.K."/>
            <person name="Bae C."/>
            <person name="Kim S.B."/>
            <person name="Lee H.Y."/>
            <person name="Kim S.Y."/>
            <person name="Kim M.S."/>
            <person name="Kang B.C."/>
            <person name="Jo Y.D."/>
            <person name="Yang H.B."/>
            <person name="Jeong H.J."/>
            <person name="Kang W.H."/>
            <person name="Kwon J.K."/>
            <person name="Shin C."/>
            <person name="Lim J.Y."/>
            <person name="Park J.H."/>
            <person name="Huh J.H."/>
            <person name="Kim J.S."/>
            <person name="Kim B.D."/>
            <person name="Cohen O."/>
            <person name="Paran I."/>
            <person name="Suh M.C."/>
            <person name="Lee S.B."/>
            <person name="Kim Y.K."/>
            <person name="Shin Y."/>
            <person name="Noh S.J."/>
            <person name="Park J."/>
            <person name="Seo Y.S."/>
            <person name="Kwon S.Y."/>
            <person name="Kim H.A."/>
            <person name="Park J.M."/>
            <person name="Kim H.J."/>
            <person name="Choi S.B."/>
            <person name="Bosland P.W."/>
            <person name="Reeves G."/>
            <person name="Jo S.H."/>
            <person name="Lee B.W."/>
            <person name="Cho H.T."/>
            <person name="Choi H.S."/>
            <person name="Lee M.S."/>
            <person name="Yu Y."/>
            <person name="Do Choi Y."/>
            <person name="Park B.S."/>
            <person name="van Deynze A."/>
            <person name="Ashrafi H."/>
            <person name="Hill T."/>
            <person name="Kim W.T."/>
            <person name="Pai H.S."/>
            <person name="Ahn H.K."/>
            <person name="Yeam I."/>
            <person name="Giovannoni J.J."/>
            <person name="Rose J.K."/>
            <person name="Sorensen I."/>
            <person name="Lee S.J."/>
            <person name="Kim R.W."/>
            <person name="Choi I.Y."/>
            <person name="Choi B.S."/>
            <person name="Lim J.S."/>
            <person name="Lee Y.H."/>
            <person name="Choi D."/>
        </authorList>
    </citation>
    <scope>NUCLEOTIDE SEQUENCE [LARGE SCALE GENOMIC DNA]</scope>
    <source>
        <strain evidence="3">cv. CM334</strain>
    </source>
</reference>
<organism evidence="2 3">
    <name type="scientific">Capsicum annuum</name>
    <name type="common">Capsicum pepper</name>
    <dbReference type="NCBI Taxonomy" id="4072"/>
    <lineage>
        <taxon>Eukaryota</taxon>
        <taxon>Viridiplantae</taxon>
        <taxon>Streptophyta</taxon>
        <taxon>Embryophyta</taxon>
        <taxon>Tracheophyta</taxon>
        <taxon>Spermatophyta</taxon>
        <taxon>Magnoliopsida</taxon>
        <taxon>eudicotyledons</taxon>
        <taxon>Gunneridae</taxon>
        <taxon>Pentapetalae</taxon>
        <taxon>asterids</taxon>
        <taxon>lamiids</taxon>
        <taxon>Solanales</taxon>
        <taxon>Solanaceae</taxon>
        <taxon>Solanoideae</taxon>
        <taxon>Capsiceae</taxon>
        <taxon>Capsicum</taxon>
    </lineage>
</organism>
<dbReference type="PANTHER" id="PTHR37723">
    <property type="entry name" value="PROTEIN FAR-RED ELONGATED HYPOCOTYL 1"/>
    <property type="match status" value="1"/>
</dbReference>
<dbReference type="GO" id="GO:0005737">
    <property type="term" value="C:cytoplasm"/>
    <property type="evidence" value="ECO:0000318"/>
    <property type="project" value="GO_Central"/>
</dbReference>
<evidence type="ECO:0000313" key="3">
    <source>
        <dbReference type="Proteomes" id="UP000222542"/>
    </source>
</evidence>
<comment type="caution">
    <text evidence="2">The sequence shown here is derived from an EMBL/GenBank/DDBJ whole genome shotgun (WGS) entry which is preliminary data.</text>
</comment>
<dbReference type="AlphaFoldDB" id="A0A2G2YLA6"/>
<dbReference type="EMBL" id="AYRZ02000010">
    <property type="protein sequence ID" value="PHT70537.1"/>
    <property type="molecule type" value="Genomic_DNA"/>
</dbReference>
<dbReference type="GO" id="GO:0061608">
    <property type="term" value="F:nuclear import signal receptor activity"/>
    <property type="evidence" value="ECO:0000318"/>
    <property type="project" value="GO_Central"/>
</dbReference>
<reference evidence="2 3" key="2">
    <citation type="journal article" date="2017" name="Genome Biol.">
        <title>New reference genome sequences of hot pepper reveal the massive evolution of plant disease-resistance genes by retroduplication.</title>
        <authorList>
            <person name="Kim S."/>
            <person name="Park J."/>
            <person name="Yeom S.I."/>
            <person name="Kim Y.M."/>
            <person name="Seo E."/>
            <person name="Kim K.T."/>
            <person name="Kim M.S."/>
            <person name="Lee J.M."/>
            <person name="Cheong K."/>
            <person name="Shin H.S."/>
            <person name="Kim S.B."/>
            <person name="Han K."/>
            <person name="Lee J."/>
            <person name="Park M."/>
            <person name="Lee H.A."/>
            <person name="Lee H.Y."/>
            <person name="Lee Y."/>
            <person name="Oh S."/>
            <person name="Lee J.H."/>
            <person name="Choi E."/>
            <person name="Choi E."/>
            <person name="Lee S.E."/>
            <person name="Jeon J."/>
            <person name="Kim H."/>
            <person name="Choi G."/>
            <person name="Song H."/>
            <person name="Lee J."/>
            <person name="Lee S.C."/>
            <person name="Kwon J.K."/>
            <person name="Lee H.Y."/>
            <person name="Koo N."/>
            <person name="Hong Y."/>
            <person name="Kim R.W."/>
            <person name="Kang W.H."/>
            <person name="Huh J.H."/>
            <person name="Kang B.C."/>
            <person name="Yang T.J."/>
            <person name="Lee Y.H."/>
            <person name="Bennetzen J.L."/>
            <person name="Choi D."/>
        </authorList>
    </citation>
    <scope>NUCLEOTIDE SEQUENCE [LARGE SCALE GENOMIC DNA]</scope>
    <source>
        <strain evidence="3">cv. CM334</strain>
    </source>
</reference>
<dbReference type="STRING" id="4072.A0A2G2YLA6"/>
<gene>
    <name evidence="2" type="ORF">T459_25641</name>
</gene>
<dbReference type="GO" id="GO:0009639">
    <property type="term" value="P:response to red or far red light"/>
    <property type="evidence" value="ECO:0007669"/>
    <property type="project" value="InterPro"/>
</dbReference>